<organism evidence="3 4">
    <name type="scientific">Microbacterium kribbense</name>
    <dbReference type="NCBI Taxonomy" id="433645"/>
    <lineage>
        <taxon>Bacteria</taxon>
        <taxon>Bacillati</taxon>
        <taxon>Actinomycetota</taxon>
        <taxon>Actinomycetes</taxon>
        <taxon>Micrococcales</taxon>
        <taxon>Microbacteriaceae</taxon>
        <taxon>Microbacterium</taxon>
    </lineage>
</organism>
<comment type="caution">
    <text evidence="3">The sequence shown here is derived from an EMBL/GenBank/DDBJ whole genome shotgun (WGS) entry which is preliminary data.</text>
</comment>
<accession>A0ABP7GRT1</accession>
<evidence type="ECO:0000313" key="4">
    <source>
        <dbReference type="Proteomes" id="UP001500540"/>
    </source>
</evidence>
<feature type="transmembrane region" description="Helical" evidence="1">
    <location>
        <begin position="88"/>
        <end position="106"/>
    </location>
</feature>
<evidence type="ECO:0000256" key="1">
    <source>
        <dbReference type="SAM" id="Phobius"/>
    </source>
</evidence>
<keyword evidence="4" id="KW-1185">Reference proteome</keyword>
<keyword evidence="1" id="KW-0472">Membrane</keyword>
<dbReference type="InterPro" id="IPR005530">
    <property type="entry name" value="SPW"/>
</dbReference>
<gene>
    <name evidence="3" type="ORF">GCM10022240_27560</name>
</gene>
<dbReference type="EMBL" id="BAABAF010000009">
    <property type="protein sequence ID" value="GAA3774249.1"/>
    <property type="molecule type" value="Genomic_DNA"/>
</dbReference>
<protein>
    <submittedName>
        <fullName evidence="3">SPW repeat protein</fullName>
    </submittedName>
</protein>
<dbReference type="RefSeq" id="WP_344784603.1">
    <property type="nucleotide sequence ID" value="NZ_BAABAF010000009.1"/>
</dbReference>
<evidence type="ECO:0000259" key="2">
    <source>
        <dbReference type="Pfam" id="PF03779"/>
    </source>
</evidence>
<feature type="transmembrane region" description="Helical" evidence="1">
    <location>
        <begin position="62"/>
        <end position="82"/>
    </location>
</feature>
<feature type="transmembrane region" description="Helical" evidence="1">
    <location>
        <begin position="32"/>
        <end position="50"/>
    </location>
</feature>
<reference evidence="4" key="1">
    <citation type="journal article" date="2019" name="Int. J. Syst. Evol. Microbiol.">
        <title>The Global Catalogue of Microorganisms (GCM) 10K type strain sequencing project: providing services to taxonomists for standard genome sequencing and annotation.</title>
        <authorList>
            <consortium name="The Broad Institute Genomics Platform"/>
            <consortium name="The Broad Institute Genome Sequencing Center for Infectious Disease"/>
            <person name="Wu L."/>
            <person name="Ma J."/>
        </authorList>
    </citation>
    <scope>NUCLEOTIDE SEQUENCE [LARGE SCALE GENOMIC DNA]</scope>
    <source>
        <strain evidence="4">JCM 16950</strain>
    </source>
</reference>
<proteinExistence type="predicted"/>
<sequence>MTRWTRWQDWVAVAAGLYAALASIWTTPRTGASMSLMIVFGVLLIIAGLWSLYAPGSMSMEWIVAVLGALLFISPWIGVYAGNMAPAWTSWICGGVGVVTGLWALAPAEKAHQGHEGHQRHGGPRAAHA</sequence>
<feature type="domain" description="SPW repeat-containing integral membrane" evidence="2">
    <location>
        <begin position="7"/>
        <end position="102"/>
    </location>
</feature>
<keyword evidence="1" id="KW-1133">Transmembrane helix</keyword>
<keyword evidence="1" id="KW-0812">Transmembrane</keyword>
<dbReference type="Proteomes" id="UP001500540">
    <property type="component" value="Unassembled WGS sequence"/>
</dbReference>
<name>A0ABP7GRT1_9MICO</name>
<evidence type="ECO:0000313" key="3">
    <source>
        <dbReference type="EMBL" id="GAA3774249.1"/>
    </source>
</evidence>
<dbReference type="Pfam" id="PF03779">
    <property type="entry name" value="SPW"/>
    <property type="match status" value="1"/>
</dbReference>